<comment type="cofactor">
    <cofactor evidence="1">
        <name>pantetheine 4'-phosphate</name>
        <dbReference type="ChEBI" id="CHEBI:47942"/>
    </cofactor>
</comment>
<dbReference type="Gene3D" id="2.30.38.10">
    <property type="entry name" value="Luciferase, Domain 3"/>
    <property type="match status" value="1"/>
</dbReference>
<feature type="coiled-coil region" evidence="5">
    <location>
        <begin position="1101"/>
        <end position="1128"/>
    </location>
</feature>
<dbReference type="SUPFAM" id="SSF56801">
    <property type="entry name" value="Acetyl-CoA synthetase-like"/>
    <property type="match status" value="2"/>
</dbReference>
<dbReference type="Gene3D" id="3.30.559.10">
    <property type="entry name" value="Chloramphenicol acetyltransferase-like domain"/>
    <property type="match status" value="2"/>
</dbReference>
<dbReference type="PROSITE" id="PS00012">
    <property type="entry name" value="PHOSPHOPANTETHEINE"/>
    <property type="match status" value="2"/>
</dbReference>
<evidence type="ECO:0000256" key="2">
    <source>
        <dbReference type="ARBA" id="ARBA00006432"/>
    </source>
</evidence>
<dbReference type="Pfam" id="PF00501">
    <property type="entry name" value="AMP-binding"/>
    <property type="match status" value="2"/>
</dbReference>
<dbReference type="GO" id="GO:0003824">
    <property type="term" value="F:catalytic activity"/>
    <property type="evidence" value="ECO:0007669"/>
    <property type="project" value="InterPro"/>
</dbReference>
<dbReference type="Gene3D" id="1.10.1200.10">
    <property type="entry name" value="ACP-like"/>
    <property type="match status" value="2"/>
</dbReference>
<evidence type="ECO:0000256" key="4">
    <source>
        <dbReference type="ARBA" id="ARBA00022553"/>
    </source>
</evidence>
<evidence type="ECO:0000256" key="5">
    <source>
        <dbReference type="SAM" id="Coils"/>
    </source>
</evidence>
<feature type="domain" description="Carrier" evidence="7">
    <location>
        <begin position="2097"/>
        <end position="2172"/>
    </location>
</feature>
<dbReference type="PROSITE" id="PS50075">
    <property type="entry name" value="CARRIER"/>
    <property type="match status" value="2"/>
</dbReference>
<dbReference type="PATRIC" id="fig|391037.6.peg.2995"/>
<dbReference type="GO" id="GO:0008610">
    <property type="term" value="P:lipid biosynthetic process"/>
    <property type="evidence" value="ECO:0007669"/>
    <property type="project" value="UniProtKB-ARBA"/>
</dbReference>
<feature type="region of interest" description="Disordered" evidence="6">
    <location>
        <begin position="25"/>
        <end position="46"/>
    </location>
</feature>
<keyword evidence="4" id="KW-0597">Phosphoprotein</keyword>
<dbReference type="STRING" id="391037.Sare_2961"/>
<keyword evidence="5" id="KW-0175">Coiled coil</keyword>
<dbReference type="FunFam" id="1.10.1200.10:FF:000005">
    <property type="entry name" value="Nonribosomal peptide synthetase 1"/>
    <property type="match status" value="2"/>
</dbReference>
<dbReference type="SMART" id="SM00823">
    <property type="entry name" value="PKS_PP"/>
    <property type="match status" value="2"/>
</dbReference>
<dbReference type="InterPro" id="IPR025110">
    <property type="entry name" value="AMP-bd_C"/>
</dbReference>
<organism evidence="8">
    <name type="scientific">Salinispora arenicola (strain CNS-205)</name>
    <dbReference type="NCBI Taxonomy" id="391037"/>
    <lineage>
        <taxon>Bacteria</taxon>
        <taxon>Bacillati</taxon>
        <taxon>Actinomycetota</taxon>
        <taxon>Actinomycetes</taxon>
        <taxon>Micromonosporales</taxon>
        <taxon>Micromonosporaceae</taxon>
        <taxon>Salinispora</taxon>
    </lineage>
</organism>
<keyword evidence="3" id="KW-0596">Phosphopantetheine</keyword>
<protein>
    <submittedName>
        <fullName evidence="8">Amino acid adenylation domain</fullName>
    </submittedName>
</protein>
<dbReference type="InterPro" id="IPR009081">
    <property type="entry name" value="PP-bd_ACP"/>
</dbReference>
<dbReference type="GO" id="GO:0031177">
    <property type="term" value="F:phosphopantetheine binding"/>
    <property type="evidence" value="ECO:0007669"/>
    <property type="project" value="InterPro"/>
</dbReference>
<dbReference type="PROSITE" id="PS00455">
    <property type="entry name" value="AMP_BINDING"/>
    <property type="match status" value="2"/>
</dbReference>
<dbReference type="eggNOG" id="COG1020">
    <property type="taxonomic scope" value="Bacteria"/>
</dbReference>
<dbReference type="HOGENOM" id="CLU_000022_0_4_11"/>
<dbReference type="Gene3D" id="3.40.50.980">
    <property type="match status" value="2"/>
</dbReference>
<reference evidence="8" key="1">
    <citation type="submission" date="2007-10" db="EMBL/GenBank/DDBJ databases">
        <title>Complete sequence of Salinispora arenicola CNS-205.</title>
        <authorList>
            <consortium name="US DOE Joint Genome Institute"/>
            <person name="Copeland A."/>
            <person name="Lucas S."/>
            <person name="Lapidus A."/>
            <person name="Barry K."/>
            <person name="Glavina del Rio T."/>
            <person name="Dalin E."/>
            <person name="Tice H."/>
            <person name="Pitluck S."/>
            <person name="Foster B."/>
            <person name="Schmutz J."/>
            <person name="Larimer F."/>
            <person name="Land M."/>
            <person name="Hauser L."/>
            <person name="Kyrpides N."/>
            <person name="Ivanova N."/>
            <person name="Jensen P.R."/>
            <person name="Moore B.S."/>
            <person name="Penn K."/>
            <person name="Jenkins C."/>
            <person name="Udwary D."/>
            <person name="Xiang L."/>
            <person name="Gontang E."/>
            <person name="Richardson P."/>
        </authorList>
    </citation>
    <scope>NUCLEOTIDE SEQUENCE [LARGE SCALE GENOMIC DNA]</scope>
    <source>
        <strain evidence="8">CNS-205</strain>
    </source>
</reference>
<dbReference type="FunFam" id="3.30.300.30:FF:000010">
    <property type="entry name" value="Enterobactin synthetase component F"/>
    <property type="match status" value="1"/>
</dbReference>
<dbReference type="InterPro" id="IPR001242">
    <property type="entry name" value="Condensation_dom"/>
</dbReference>
<dbReference type="FunFam" id="3.30.559.10:FF:000012">
    <property type="entry name" value="Non-ribosomal peptide synthetase"/>
    <property type="match status" value="2"/>
</dbReference>
<dbReference type="PANTHER" id="PTHR45527">
    <property type="entry name" value="NONRIBOSOMAL PEPTIDE SYNTHETASE"/>
    <property type="match status" value="1"/>
</dbReference>
<dbReference type="Gene3D" id="3.30.300.30">
    <property type="match status" value="2"/>
</dbReference>
<dbReference type="InterPro" id="IPR010071">
    <property type="entry name" value="AA_adenyl_dom"/>
</dbReference>
<name>A8M7B4_SALAI</name>
<dbReference type="InterPro" id="IPR045851">
    <property type="entry name" value="AMP-bd_C_sf"/>
</dbReference>
<dbReference type="GO" id="GO:0005829">
    <property type="term" value="C:cytosol"/>
    <property type="evidence" value="ECO:0007669"/>
    <property type="project" value="TreeGrafter"/>
</dbReference>
<feature type="region of interest" description="Disordered" evidence="6">
    <location>
        <begin position="2076"/>
        <end position="2098"/>
    </location>
</feature>
<dbReference type="PANTHER" id="PTHR45527:SF1">
    <property type="entry name" value="FATTY ACID SYNTHASE"/>
    <property type="match status" value="1"/>
</dbReference>
<dbReference type="InterPro" id="IPR006162">
    <property type="entry name" value="Ppantetheine_attach_site"/>
</dbReference>
<dbReference type="Pfam" id="PF13193">
    <property type="entry name" value="AMP-binding_C"/>
    <property type="match status" value="2"/>
</dbReference>
<dbReference type="InterPro" id="IPR020806">
    <property type="entry name" value="PKS_PP-bd"/>
</dbReference>
<dbReference type="EMBL" id="CP000850">
    <property type="protein sequence ID" value="ABV98787.1"/>
    <property type="molecule type" value="Genomic_DNA"/>
</dbReference>
<dbReference type="NCBIfam" id="NF003417">
    <property type="entry name" value="PRK04813.1"/>
    <property type="match status" value="2"/>
</dbReference>
<dbReference type="Gene3D" id="3.40.50.12780">
    <property type="entry name" value="N-terminal domain of ligase-like"/>
    <property type="match status" value="1"/>
</dbReference>
<dbReference type="Pfam" id="PF00668">
    <property type="entry name" value="Condensation"/>
    <property type="match status" value="2"/>
</dbReference>
<evidence type="ECO:0000256" key="6">
    <source>
        <dbReference type="SAM" id="MobiDB-lite"/>
    </source>
</evidence>
<evidence type="ECO:0000256" key="1">
    <source>
        <dbReference type="ARBA" id="ARBA00001957"/>
    </source>
</evidence>
<feature type="domain" description="Carrier" evidence="7">
    <location>
        <begin position="1013"/>
        <end position="1088"/>
    </location>
</feature>
<dbReference type="InterPro" id="IPR023213">
    <property type="entry name" value="CAT-like_dom_sf"/>
</dbReference>
<dbReference type="GO" id="GO:0043041">
    <property type="term" value="P:amino acid activation for nonribosomal peptide biosynthetic process"/>
    <property type="evidence" value="ECO:0007669"/>
    <property type="project" value="TreeGrafter"/>
</dbReference>
<dbReference type="InterPro" id="IPR000873">
    <property type="entry name" value="AMP-dep_synth/lig_dom"/>
</dbReference>
<comment type="similarity">
    <text evidence="2">Belongs to the ATP-dependent AMP-binding enzyme family.</text>
</comment>
<dbReference type="InterPro" id="IPR042099">
    <property type="entry name" value="ANL_N_sf"/>
</dbReference>
<dbReference type="FunFam" id="2.30.38.10:FF:000001">
    <property type="entry name" value="Non-ribosomal peptide synthetase PvdI"/>
    <property type="match status" value="1"/>
</dbReference>
<evidence type="ECO:0000256" key="3">
    <source>
        <dbReference type="ARBA" id="ARBA00022450"/>
    </source>
</evidence>
<dbReference type="OrthoDB" id="5476914at2"/>
<dbReference type="CDD" id="cd05930">
    <property type="entry name" value="A_NRPS"/>
    <property type="match status" value="2"/>
</dbReference>
<dbReference type="KEGG" id="saq:Sare_2961"/>
<dbReference type="GO" id="GO:0044550">
    <property type="term" value="P:secondary metabolite biosynthetic process"/>
    <property type="evidence" value="ECO:0007669"/>
    <property type="project" value="UniProtKB-ARBA"/>
</dbReference>
<dbReference type="FunFam" id="3.40.50.980:FF:000001">
    <property type="entry name" value="Non-ribosomal peptide synthetase"/>
    <property type="match status" value="2"/>
</dbReference>
<sequence length="2201" mass="240498">MNPLAQRLSTLSAEQRALLLKQVGAQLTERQRPSTRIPRRPASSGRAPVSYLQEQLWFLDQLVPGQSTYNVPSVFRLRGPLDLTALRRALTDIVDRHEALRTTLAVEDGEPHQLIAETGDRPHHLVVDDLTDVADPQARLTEAEQRVQEEIRRPFDLAQGPLFRSLLVRLDDNAHLLAVTMHHIVSDGWSQAVLTNELSELYAAHHAGREPVLPELAVQYGDYAAWQRNQLGGEVFDSQLDYWADRLAGLPTMELPLDRPRPATLSYRSAAVSRAIGGDLLNRLRQLSARHNTTLFMTLMAAYQAVLARYSDEDEVVVGTTTSGRDPAELEPLVGYFVNMVVLRTDVSDNPSFGLLLERVRGVVLEAWKHQQVPFEKVVERVQPARDPSRNPLFQVGLQLLGSATQSTEPDLPGLEVTSLDANPGGHPFDLSITATEGPEQLRLVADYSVDLFDEPRVARLLRHLERVLVAAVDAPDTPLAALPLLDDEERTLLLETWQGPTRPRAHDPVHVQIARLATEQPDLVAARLDGAELTYGELERRAGVLARRLRTLGTGRDQIVALLLERGFDLIVGMVAAQKAGGAFVVMDPGHPTRRIEFIVADTHARAVVTRSELADRLPEALACPAVLVDAEWADLEAAAADTTLEELAEEDCLAYVLYTSGSTGKPKGVMIEHHALNTFLLWLGNIFGFGPGDRLLQHMAPIFDFAEGEIFTALTRGVTLVFVPEEQRTDPDVIGRMLLEERITYIGGPPAILGRIPPGSYPDLRYMIAGGEAVTGDLVNRWNTSGRRFINGYGPTEAAVGCIYYECEHRAWVGQPPIGRAMPNRVAYVLDRWNNLQPIGLPGEVVVGGEGLARGYLNRPELTTEKFLDNPYRPGERMYRTGDLGVWTEDGQIQFLGRIDAQVKLNGLRIELEEIESVLTGHPGVAEAAVALREDSPGTKRLVGYYVPAGGPTPSNEDLRTHLLEDLPPYMVPHVYVALDVLPLTGVGKVDRSKLPAPESAGASQQAPVVAPRTVAEQQIAEIFATVLGVDQVGADANFFELGGNSLQAARVLSRITELTGVDTTMREFYTAPRVSEIAALVGVAGVPTEQSPASDPVTARLRQEIAELEQRLREARAALAERDGLADPTLAGHEGQRLPLSLVQEQLWFLEQLAPGRPTYNIPVPIRLTGPLDLDLLGRALTAVVARHESLRTTFGATDDTPYQLVSPAVAVPLPVLDLSQVPADDRADALRVELRRDAAAPFDLDADLMLRSRLIRFGDQEHVLSVVMHHICSDGWSVGILVRDLGELYDALRHDRQPDLPRLRMRYAEYAQTQRQRVENGDLDTHLAFWARRLDGAPTLDLPADRPRPATASNRGALLVHRMPEVVVWGLREVAQADGVSTYAVLLAGFKTVLMRYTGLDDVVVGTANAGRNRAELEDLVGFFVNMLVLRTDLSGDPTFHEAVRRTMDTLLEAWDHQDAPFDRVVGLLGRRRDPSRNPLFQVSIDLLSGDLVDFRIPSLAAEFLDVDPGVSRFDMAINAYEENDGITFRIEYSTDLFDAERVEGLFRHLEQVLRAGTARPELRLSQLPLLDDAERERLVALADGGRREYRPVPLPDLFAASVAREPQAPAVITGDVTVSYADLDEHSRRLAAALRASGVRTGDVVPVLTERGLAEVVSVLAVLRAGAAYAPLDPASPAARLQLQIRDSGASAVVTTGEHAGLLASSGVTLLYADDDHPDTPPDEEPWRAELDASSLAYVLYTSGSTGQPKGVLIEHGMVTTFLAWMVPDFAVGAGDRMLHCCAPVFDLAVGEIFSALATGATIVVASTDDVRQPGALEALARRAGVTHVFTTPTVLSLLAPAAVPELRQVMVAGEPAPPSLVAAWRTDGRRVLNLYGPAETTVGTTWYECPVEPSPTGTVPIGRPMPNRRVYVVDDAGDLAPVGVPGELLIGGDGVARGYLNRPELTAELFGGDEHTGWGRTYRSGDLGRWNHAGQLEFLGRRDGQVKLRGLRIELGEIEHALRSSPGVRQAAAAVHRVGADDTIVGYVVGDLTDDELRALRTTVAERLPSYMVPALVRRLDELPVTRTGKIDRRGLPAPDPDGSAGTPYVAPTTDTERTVTQIFADVLERDRIGSQDEFFLLGGNSLQAIRAVGRLNEALGLTVSVRDFYATPSVAALAALVDRQQIEAQQAEWRLLTEVEQLSDDEVERLLATD</sequence>
<evidence type="ECO:0000259" key="7">
    <source>
        <dbReference type="PROSITE" id="PS50075"/>
    </source>
</evidence>
<proteinExistence type="inferred from homology"/>
<dbReference type="FunFam" id="3.40.50.12780:FF:000012">
    <property type="entry name" value="Non-ribosomal peptide synthetase"/>
    <property type="match status" value="2"/>
</dbReference>
<dbReference type="NCBIfam" id="TIGR01733">
    <property type="entry name" value="AA-adenyl-dom"/>
    <property type="match status" value="2"/>
</dbReference>
<dbReference type="InterPro" id="IPR036736">
    <property type="entry name" value="ACP-like_sf"/>
</dbReference>
<evidence type="ECO:0000313" key="8">
    <source>
        <dbReference type="EMBL" id="ABV98787.1"/>
    </source>
</evidence>
<dbReference type="Gene3D" id="3.30.559.30">
    <property type="entry name" value="Nonribosomal peptide synthetase, condensation domain"/>
    <property type="match status" value="2"/>
</dbReference>
<dbReference type="InterPro" id="IPR020845">
    <property type="entry name" value="AMP-binding_CS"/>
</dbReference>
<accession>A8M7B4</accession>
<dbReference type="SUPFAM" id="SSF52777">
    <property type="entry name" value="CoA-dependent acyltransferases"/>
    <property type="match status" value="4"/>
</dbReference>
<dbReference type="SUPFAM" id="SSF47336">
    <property type="entry name" value="ACP-like"/>
    <property type="match status" value="2"/>
</dbReference>
<gene>
    <name evidence="8" type="ordered locus">Sare_2961</name>
</gene>
<dbReference type="CDD" id="cd19531">
    <property type="entry name" value="LCL_NRPS-like"/>
    <property type="match status" value="2"/>
</dbReference>
<dbReference type="Pfam" id="PF00550">
    <property type="entry name" value="PP-binding"/>
    <property type="match status" value="2"/>
</dbReference>